<keyword evidence="1" id="KW-1133">Transmembrane helix</keyword>
<accession>A0A432WF29</accession>
<keyword evidence="1" id="KW-0472">Membrane</keyword>
<organism evidence="2 3">
    <name type="scientific">Aliidiomarina soli</name>
    <dbReference type="NCBI Taxonomy" id="1928574"/>
    <lineage>
        <taxon>Bacteria</taxon>
        <taxon>Pseudomonadati</taxon>
        <taxon>Pseudomonadota</taxon>
        <taxon>Gammaproteobacteria</taxon>
        <taxon>Alteromonadales</taxon>
        <taxon>Idiomarinaceae</taxon>
        <taxon>Aliidiomarina</taxon>
    </lineage>
</organism>
<dbReference type="EMBL" id="PIPO01000004">
    <property type="protein sequence ID" value="RUO32364.1"/>
    <property type="molecule type" value="Genomic_DNA"/>
</dbReference>
<sequence length="262" mass="28935">MTSLNHGLYHLGYRWSLIAPRLRLLAVALLAVIAWLIAYVADAPGPQHSEHQIAVDTFARPTALPDKASQMALPELSLSALQHALQALDSPSLTIRDQHYQLSANGGLLELTALMASLATSSHSPGRYQLVLPGKSQAADSRGRANAQLTLSLQPGQFIAADQRAFSELTDWLNDASHHDAGHSSTPSDCQSPLPPQLVVTANWPQRDYVMVVYQGQTRRLQLNQVLENSWQLKRISRDWLEFQWTSQNPGCQQMHRVAVAI</sequence>
<proteinExistence type="predicted"/>
<name>A0A432WF29_9GAMM</name>
<dbReference type="AlphaFoldDB" id="A0A432WF29"/>
<dbReference type="Proteomes" id="UP000287823">
    <property type="component" value="Unassembled WGS sequence"/>
</dbReference>
<gene>
    <name evidence="2" type="ORF">CWE14_09445</name>
</gene>
<feature type="transmembrane region" description="Helical" evidence="1">
    <location>
        <begin position="21"/>
        <end position="41"/>
    </location>
</feature>
<evidence type="ECO:0000256" key="1">
    <source>
        <dbReference type="SAM" id="Phobius"/>
    </source>
</evidence>
<dbReference type="RefSeq" id="WP_126799150.1">
    <property type="nucleotide sequence ID" value="NZ_PIPO01000004.1"/>
</dbReference>
<protein>
    <submittedName>
        <fullName evidence="2">Uncharacterized protein</fullName>
    </submittedName>
</protein>
<evidence type="ECO:0000313" key="2">
    <source>
        <dbReference type="EMBL" id="RUO32364.1"/>
    </source>
</evidence>
<keyword evidence="1" id="KW-0812">Transmembrane</keyword>
<comment type="caution">
    <text evidence="2">The sequence shown here is derived from an EMBL/GenBank/DDBJ whole genome shotgun (WGS) entry which is preliminary data.</text>
</comment>
<reference evidence="2 3" key="1">
    <citation type="journal article" date="2011" name="Front. Microbiol.">
        <title>Genomic signatures of strain selection and enhancement in Bacillus atrophaeus var. globigii, a historical biowarfare simulant.</title>
        <authorList>
            <person name="Gibbons H.S."/>
            <person name="Broomall S.M."/>
            <person name="McNew L.A."/>
            <person name="Daligault H."/>
            <person name="Chapman C."/>
            <person name="Bruce D."/>
            <person name="Karavis M."/>
            <person name="Krepps M."/>
            <person name="McGregor P.A."/>
            <person name="Hong C."/>
            <person name="Park K.H."/>
            <person name="Akmal A."/>
            <person name="Feldman A."/>
            <person name="Lin J.S."/>
            <person name="Chang W.E."/>
            <person name="Higgs B.W."/>
            <person name="Demirev P."/>
            <person name="Lindquist J."/>
            <person name="Liem A."/>
            <person name="Fochler E."/>
            <person name="Read T.D."/>
            <person name="Tapia R."/>
            <person name="Johnson S."/>
            <person name="Bishop-Lilly K.A."/>
            <person name="Detter C."/>
            <person name="Han C."/>
            <person name="Sozhamannan S."/>
            <person name="Rosenzweig C.N."/>
            <person name="Skowronski E.W."/>
        </authorList>
    </citation>
    <scope>NUCLEOTIDE SEQUENCE [LARGE SCALE GENOMIC DNA]</scope>
    <source>
        <strain evidence="2 3">Y4G10-17</strain>
    </source>
</reference>
<evidence type="ECO:0000313" key="3">
    <source>
        <dbReference type="Proteomes" id="UP000287823"/>
    </source>
</evidence>
<keyword evidence="3" id="KW-1185">Reference proteome</keyword>